<evidence type="ECO:0000256" key="3">
    <source>
        <dbReference type="ARBA" id="ARBA00015571"/>
    </source>
</evidence>
<comment type="subcellular location">
    <subcellularLocation>
        <location evidence="1">Membrane</location>
        <topology evidence="1">Multi-pass membrane protein</topology>
    </subcellularLocation>
</comment>
<dbReference type="Proteomes" id="UP000694888">
    <property type="component" value="Unplaced"/>
</dbReference>
<dbReference type="RefSeq" id="XP_005107581.1">
    <property type="nucleotide sequence ID" value="XM_005107524.3"/>
</dbReference>
<feature type="transmembrane region" description="Helical" evidence="8">
    <location>
        <begin position="144"/>
        <end position="167"/>
    </location>
</feature>
<feature type="transmembrane region" description="Helical" evidence="8">
    <location>
        <begin position="27"/>
        <end position="48"/>
    </location>
</feature>
<evidence type="ECO:0000313" key="9">
    <source>
        <dbReference type="Proteomes" id="UP000694888"/>
    </source>
</evidence>
<evidence type="ECO:0000256" key="6">
    <source>
        <dbReference type="ARBA" id="ARBA00023136"/>
    </source>
</evidence>
<evidence type="ECO:0000256" key="7">
    <source>
        <dbReference type="SAM" id="MobiDB-lite"/>
    </source>
</evidence>
<keyword evidence="4 8" id="KW-0812">Transmembrane</keyword>
<feature type="compositionally biased region" description="Basic and acidic residues" evidence="7">
    <location>
        <begin position="577"/>
        <end position="586"/>
    </location>
</feature>
<evidence type="ECO:0000256" key="1">
    <source>
        <dbReference type="ARBA" id="ARBA00004141"/>
    </source>
</evidence>
<reference evidence="10" key="1">
    <citation type="submission" date="2025-08" db="UniProtKB">
        <authorList>
            <consortium name="RefSeq"/>
        </authorList>
    </citation>
    <scope>IDENTIFICATION</scope>
</reference>
<sequence>MAALNSKQSTTSSVNRRKEAKAGVKRAVLIIILSTVLALSTYVCYKYASVMEDCNKLLTEVPETRQADSLFFQFWSWLFLWSGLEREEQLEDDIQTDRLLCQASFCEALISILTVNLTADISDLFTVSVTELGGILLLYRLSSFLTVSTVLNCLLVLAVSLILHLCFRILVTFSAKRQSVVNALDKEMFDLTLDVCKEDQFQYSSIRPTTSRFVGEVTPDCCSRLHRTKDQQSRPRVLMPGFFQWLSGMLIAAITVSIPWEFVRLYQAAVARREAELIQGTPPECSPESQTFFMSVKSLMRSYFSWTHGSDPCYDYHYALLVDPVWEVSPLMVLSTLLTRCLLLPTELISSSLGRSLRAFFTEIPAQWQLLVMLIAVVGVLILLLMLFRYRLSIPMLLRIEPRTPVRDTTSDGLAKSQYDSLTPKGRSFESDRNAKAKKLSQKRYREEISSEIGFTSFEDRDLQQESQYVPRYKSLLGVRDGNLINSNSLQNVNNFSKTYRKSHQHIESKNKNLAPAERYSVAEKPTYLKKNKEPRQKGQTRISSRDSLSTQNTKEQSLKKKKTCSRADSDWVPTRNDFHNCSDLE</sequence>
<protein>
    <recommendedName>
        <fullName evidence="3">Chloride channel CLIC-like protein 1</fullName>
    </recommendedName>
</protein>
<evidence type="ECO:0000256" key="2">
    <source>
        <dbReference type="ARBA" id="ARBA00005944"/>
    </source>
</evidence>
<evidence type="ECO:0000256" key="5">
    <source>
        <dbReference type="ARBA" id="ARBA00022989"/>
    </source>
</evidence>
<evidence type="ECO:0000313" key="10">
    <source>
        <dbReference type="RefSeq" id="XP_005107581.1"/>
    </source>
</evidence>
<feature type="transmembrane region" description="Helical" evidence="8">
    <location>
        <begin position="237"/>
        <end position="260"/>
    </location>
</feature>
<feature type="transmembrane region" description="Helical" evidence="8">
    <location>
        <begin position="368"/>
        <end position="388"/>
    </location>
</feature>
<gene>
    <name evidence="10" type="primary">LOC101862372</name>
</gene>
<feature type="compositionally biased region" description="Polar residues" evidence="7">
    <location>
        <begin position="538"/>
        <end position="556"/>
    </location>
</feature>
<name>A0ABM0K308_APLCA</name>
<keyword evidence="5 8" id="KW-1133">Transmembrane helix</keyword>
<dbReference type="Pfam" id="PF05934">
    <property type="entry name" value="MCLC"/>
    <property type="match status" value="1"/>
</dbReference>
<accession>A0ABM0K308</accession>
<dbReference type="InterPro" id="IPR009231">
    <property type="entry name" value="Chloride_chnl_CLIC-like"/>
</dbReference>
<feature type="region of interest" description="Disordered" evidence="7">
    <location>
        <begin position="406"/>
        <end position="441"/>
    </location>
</feature>
<keyword evidence="6 8" id="KW-0472">Membrane</keyword>
<proteinExistence type="inferred from homology"/>
<feature type="region of interest" description="Disordered" evidence="7">
    <location>
        <begin position="502"/>
        <end position="586"/>
    </location>
</feature>
<evidence type="ECO:0000256" key="4">
    <source>
        <dbReference type="ARBA" id="ARBA00022692"/>
    </source>
</evidence>
<dbReference type="PANTHER" id="PTHR34093:SF1">
    <property type="entry name" value="CHLORIDE CHANNEL CLIC-LIKE PROTEIN 1"/>
    <property type="match status" value="1"/>
</dbReference>
<evidence type="ECO:0000256" key="8">
    <source>
        <dbReference type="SAM" id="Phobius"/>
    </source>
</evidence>
<comment type="similarity">
    <text evidence="2">Belongs to the chloride channel MCLC family.</text>
</comment>
<dbReference type="GeneID" id="101862372"/>
<dbReference type="PANTHER" id="PTHR34093">
    <property type="entry name" value="CHLORIDE CHANNEL CLIC-LIKE PROTEIN 1"/>
    <property type="match status" value="1"/>
</dbReference>
<organism evidence="9 10">
    <name type="scientific">Aplysia californica</name>
    <name type="common">California sea hare</name>
    <dbReference type="NCBI Taxonomy" id="6500"/>
    <lineage>
        <taxon>Eukaryota</taxon>
        <taxon>Metazoa</taxon>
        <taxon>Spiralia</taxon>
        <taxon>Lophotrochozoa</taxon>
        <taxon>Mollusca</taxon>
        <taxon>Gastropoda</taxon>
        <taxon>Heterobranchia</taxon>
        <taxon>Euthyneura</taxon>
        <taxon>Tectipleura</taxon>
        <taxon>Aplysiida</taxon>
        <taxon>Aplysioidea</taxon>
        <taxon>Aplysiidae</taxon>
        <taxon>Aplysia</taxon>
    </lineage>
</organism>
<keyword evidence="9" id="KW-1185">Reference proteome</keyword>